<comment type="subcellular location">
    <subcellularLocation>
        <location evidence="1">Cell membrane</location>
        <topology evidence="1">Multi-pass membrane protein</topology>
    </subcellularLocation>
</comment>
<keyword evidence="4 6" id="KW-1133">Transmembrane helix</keyword>
<feature type="transmembrane region" description="Helical" evidence="6">
    <location>
        <begin position="143"/>
        <end position="164"/>
    </location>
</feature>
<evidence type="ECO:0000256" key="3">
    <source>
        <dbReference type="ARBA" id="ARBA00022692"/>
    </source>
</evidence>
<dbReference type="InterPro" id="IPR019264">
    <property type="entry name" value="DUF2179"/>
</dbReference>
<dbReference type="InterPro" id="IPR051461">
    <property type="entry name" value="UPF0750_membrane"/>
</dbReference>
<evidence type="ECO:0000256" key="1">
    <source>
        <dbReference type="ARBA" id="ARBA00004651"/>
    </source>
</evidence>
<feature type="transmembrane region" description="Helical" evidence="6">
    <location>
        <begin position="104"/>
        <end position="123"/>
    </location>
</feature>
<protein>
    <recommendedName>
        <fullName evidence="7">DUF2179 domain-containing protein</fullName>
    </recommendedName>
</protein>
<keyword evidence="2" id="KW-1003">Cell membrane</keyword>
<dbReference type="PIRSF" id="PIRSF006483">
    <property type="entry name" value="Membrane_protein_YitT"/>
    <property type="match status" value="1"/>
</dbReference>
<dbReference type="Pfam" id="PF02588">
    <property type="entry name" value="YitT_membrane"/>
    <property type="match status" value="1"/>
</dbReference>
<keyword evidence="3 6" id="KW-0812">Transmembrane</keyword>
<dbReference type="RefSeq" id="WP_075753885.1">
    <property type="nucleotide sequence ID" value="NZ_CP146991.1"/>
</dbReference>
<evidence type="ECO:0000259" key="7">
    <source>
        <dbReference type="Pfam" id="PF10035"/>
    </source>
</evidence>
<feature type="transmembrane region" description="Helical" evidence="6">
    <location>
        <begin position="39"/>
        <end position="67"/>
    </location>
</feature>
<feature type="domain" description="DUF2179" evidence="7">
    <location>
        <begin position="218"/>
        <end position="272"/>
    </location>
</feature>
<keyword evidence="5 6" id="KW-0472">Membrane</keyword>
<feature type="transmembrane region" description="Helical" evidence="6">
    <location>
        <begin position="74"/>
        <end position="92"/>
    </location>
</feature>
<organism evidence="8 9">
    <name type="scientific">Sporomusa sphaeroides DSM 2875</name>
    <dbReference type="NCBI Taxonomy" id="1337886"/>
    <lineage>
        <taxon>Bacteria</taxon>
        <taxon>Bacillati</taxon>
        <taxon>Bacillota</taxon>
        <taxon>Negativicutes</taxon>
        <taxon>Selenomonadales</taxon>
        <taxon>Sporomusaceae</taxon>
        <taxon>Sporomusa</taxon>
    </lineage>
</organism>
<dbReference type="PROSITE" id="PS51257">
    <property type="entry name" value="PROKAR_LIPOPROTEIN"/>
    <property type="match status" value="1"/>
</dbReference>
<dbReference type="InterPro" id="IPR015867">
    <property type="entry name" value="N-reg_PII/ATP_PRibTrfase_C"/>
</dbReference>
<dbReference type="Gene3D" id="3.30.70.120">
    <property type="match status" value="1"/>
</dbReference>
<dbReference type="InterPro" id="IPR003740">
    <property type="entry name" value="YitT"/>
</dbReference>
<evidence type="ECO:0000313" key="9">
    <source>
        <dbReference type="Proteomes" id="UP000245702"/>
    </source>
</evidence>
<dbReference type="PANTHER" id="PTHR33545">
    <property type="entry name" value="UPF0750 MEMBRANE PROTEIN YITT-RELATED"/>
    <property type="match status" value="1"/>
</dbReference>
<accession>A0ABP2C0M3</accession>
<sequence length="283" mass="30484">MRDTINQYLWVAVGCLVAGFSINAFLVPHHLLSGGISGVAIIFYFLFGLPIGIQILVMNIPLLYAAYRVLGKEYTIGTVYGTIIFSLTVDATKFVSQLTLIDDPIISAITGGVVSGIGSGLIFRVNGSAGGLDIVAAIIKKFYSLNFGIVGFAINCIIMVAAAALFGLKLAMLTLISMFIAATLTDKVVEGFNRRKTVFIVSYNTDKIVDSIFKEVGRGVTILNGQGAYTRQDKQVLFVVVTLTQIAKLKQLVTEADPRAFMIVHDAAEVMGRGFTMPGVRQL</sequence>
<evidence type="ECO:0000256" key="5">
    <source>
        <dbReference type="ARBA" id="ARBA00023136"/>
    </source>
</evidence>
<name>A0ABP2C0M3_9FIRM</name>
<dbReference type="Proteomes" id="UP000245702">
    <property type="component" value="Unassembled WGS sequence"/>
</dbReference>
<dbReference type="EMBL" id="FCOW01000002">
    <property type="protein sequence ID" value="CVK17930.1"/>
    <property type="molecule type" value="Genomic_DNA"/>
</dbReference>
<gene>
    <name evidence="8" type="ORF">SSPH_00566</name>
</gene>
<dbReference type="Pfam" id="PF10035">
    <property type="entry name" value="DUF2179"/>
    <property type="match status" value="1"/>
</dbReference>
<evidence type="ECO:0000256" key="6">
    <source>
        <dbReference type="SAM" id="Phobius"/>
    </source>
</evidence>
<proteinExistence type="predicted"/>
<dbReference type="PANTHER" id="PTHR33545:SF5">
    <property type="entry name" value="UPF0750 MEMBRANE PROTEIN YITT"/>
    <property type="match status" value="1"/>
</dbReference>
<reference evidence="8 9" key="1">
    <citation type="submission" date="2016-01" db="EMBL/GenBank/DDBJ databases">
        <authorList>
            <person name="Brown R."/>
        </authorList>
    </citation>
    <scope>NUCLEOTIDE SEQUENCE [LARGE SCALE GENOMIC DNA]</scope>
    <source>
        <strain evidence="8">Sporomusa sphaeroides DSM 2875</strain>
    </source>
</reference>
<feature type="transmembrane region" description="Helical" evidence="6">
    <location>
        <begin position="7"/>
        <end position="27"/>
    </location>
</feature>
<evidence type="ECO:0000313" key="8">
    <source>
        <dbReference type="EMBL" id="CVK17930.1"/>
    </source>
</evidence>
<keyword evidence="9" id="KW-1185">Reference proteome</keyword>
<comment type="caution">
    <text evidence="8">The sequence shown here is derived from an EMBL/GenBank/DDBJ whole genome shotgun (WGS) entry which is preliminary data.</text>
</comment>
<evidence type="ECO:0000256" key="4">
    <source>
        <dbReference type="ARBA" id="ARBA00022989"/>
    </source>
</evidence>
<dbReference type="CDD" id="cd16380">
    <property type="entry name" value="YitT_C"/>
    <property type="match status" value="1"/>
</dbReference>
<evidence type="ECO:0000256" key="2">
    <source>
        <dbReference type="ARBA" id="ARBA00022475"/>
    </source>
</evidence>